<proteinExistence type="predicted"/>
<keyword evidence="3" id="KW-1185">Reference proteome</keyword>
<accession>A0A7X0NWQ6</accession>
<protein>
    <submittedName>
        <fullName evidence="2">Uncharacterized protein</fullName>
    </submittedName>
</protein>
<reference evidence="2 3" key="1">
    <citation type="submission" date="2020-08" db="EMBL/GenBank/DDBJ databases">
        <title>Sequencing the genomes of 1000 actinobacteria strains.</title>
        <authorList>
            <person name="Klenk H.-P."/>
        </authorList>
    </citation>
    <scope>NUCLEOTIDE SEQUENCE [LARGE SCALE GENOMIC DNA]</scope>
    <source>
        <strain evidence="2 3">DSM 43768</strain>
    </source>
</reference>
<evidence type="ECO:0000313" key="3">
    <source>
        <dbReference type="Proteomes" id="UP000565579"/>
    </source>
</evidence>
<evidence type="ECO:0000313" key="2">
    <source>
        <dbReference type="EMBL" id="MBB6551052.1"/>
    </source>
</evidence>
<sequence length="65" mass="7084">MPALAWSVHAALGVTLVVFEALVAVVVVGAALFGSEVISERAFRLLRWLSNRPEPEAPRRSRTGR</sequence>
<comment type="caution">
    <text evidence="2">The sequence shown here is derived from an EMBL/GenBank/DDBJ whole genome shotgun (WGS) entry which is preliminary data.</text>
</comment>
<gene>
    <name evidence="2" type="ORF">HD593_005847</name>
</gene>
<dbReference type="Proteomes" id="UP000565579">
    <property type="component" value="Unassembled WGS sequence"/>
</dbReference>
<keyword evidence="1" id="KW-1133">Transmembrane helix</keyword>
<evidence type="ECO:0000256" key="1">
    <source>
        <dbReference type="SAM" id="Phobius"/>
    </source>
</evidence>
<dbReference type="RefSeq" id="WP_185105204.1">
    <property type="nucleotide sequence ID" value="NZ_JACHMI010000001.1"/>
</dbReference>
<dbReference type="EMBL" id="JACHMI010000001">
    <property type="protein sequence ID" value="MBB6551052.1"/>
    <property type="molecule type" value="Genomic_DNA"/>
</dbReference>
<keyword evidence="1" id="KW-0812">Transmembrane</keyword>
<feature type="transmembrane region" description="Helical" evidence="1">
    <location>
        <begin position="6"/>
        <end position="34"/>
    </location>
</feature>
<keyword evidence="1" id="KW-0472">Membrane</keyword>
<dbReference type="AlphaFoldDB" id="A0A7X0NWQ6"/>
<organism evidence="2 3">
    <name type="scientific">Nonomuraea rubra</name>
    <dbReference type="NCBI Taxonomy" id="46180"/>
    <lineage>
        <taxon>Bacteria</taxon>
        <taxon>Bacillati</taxon>
        <taxon>Actinomycetota</taxon>
        <taxon>Actinomycetes</taxon>
        <taxon>Streptosporangiales</taxon>
        <taxon>Streptosporangiaceae</taxon>
        <taxon>Nonomuraea</taxon>
    </lineage>
</organism>
<name>A0A7X0NWQ6_9ACTN</name>